<dbReference type="Gene3D" id="3.40.50.720">
    <property type="entry name" value="NAD(P)-binding Rossmann-like Domain"/>
    <property type="match status" value="1"/>
</dbReference>
<evidence type="ECO:0000256" key="2">
    <source>
        <dbReference type="ARBA" id="ARBA00022723"/>
    </source>
</evidence>
<dbReference type="InParanoid" id="A0A194XJC2"/>
<dbReference type="PANTHER" id="PTHR31001">
    <property type="entry name" value="UNCHARACTERIZED TRANSCRIPTIONAL REGULATORY PROTEIN"/>
    <property type="match status" value="1"/>
</dbReference>
<comment type="subcellular location">
    <subcellularLocation>
        <location evidence="1">Nucleus</location>
    </subcellularLocation>
</comment>
<feature type="domain" description="Zn(2)-C6 fungal-type" evidence="5">
    <location>
        <begin position="261"/>
        <end position="289"/>
    </location>
</feature>
<dbReference type="InterPro" id="IPR001138">
    <property type="entry name" value="Zn2Cys6_DnaBD"/>
</dbReference>
<dbReference type="GeneID" id="28826506"/>
<dbReference type="Gene3D" id="4.10.240.10">
    <property type="entry name" value="Zn(2)-C6 fungal-type DNA-binding domain"/>
    <property type="match status" value="1"/>
</dbReference>
<proteinExistence type="predicted"/>
<dbReference type="InterPro" id="IPR007219">
    <property type="entry name" value="XnlR_reg_dom"/>
</dbReference>
<dbReference type="InterPro" id="IPR050613">
    <property type="entry name" value="Sec_Metabolite_Reg"/>
</dbReference>
<evidence type="ECO:0000313" key="7">
    <source>
        <dbReference type="Proteomes" id="UP000070700"/>
    </source>
</evidence>
<keyword evidence="7" id="KW-1185">Reference proteome</keyword>
<dbReference type="InterPro" id="IPR036291">
    <property type="entry name" value="NAD(P)-bd_dom_sf"/>
</dbReference>
<dbReference type="PANTHER" id="PTHR31001:SF49">
    <property type="entry name" value="ZN(II)2CYS6 TRANSCRIPTION FACTOR (EUROFUNG)"/>
    <property type="match status" value="1"/>
</dbReference>
<evidence type="ECO:0000256" key="1">
    <source>
        <dbReference type="ARBA" id="ARBA00004123"/>
    </source>
</evidence>
<evidence type="ECO:0000259" key="5">
    <source>
        <dbReference type="PROSITE" id="PS50048"/>
    </source>
</evidence>
<reference evidence="6 7" key="1">
    <citation type="submission" date="2015-10" db="EMBL/GenBank/DDBJ databases">
        <title>Full genome of DAOMC 229536 Phialocephala scopiformis, a fungal endophyte of spruce producing the potent anti-insectan compound rugulosin.</title>
        <authorList>
            <consortium name="DOE Joint Genome Institute"/>
            <person name="Walker A.K."/>
            <person name="Frasz S.L."/>
            <person name="Seifert K.A."/>
            <person name="Miller J.D."/>
            <person name="Mondo S.J."/>
            <person name="Labutti K."/>
            <person name="Lipzen A."/>
            <person name="Dockter R."/>
            <person name="Kennedy M."/>
            <person name="Grigoriev I.V."/>
            <person name="Spatafora J.W."/>
        </authorList>
    </citation>
    <scope>NUCLEOTIDE SEQUENCE [LARGE SCALE GENOMIC DNA]</scope>
    <source>
        <strain evidence="6 7">CBS 120377</strain>
    </source>
</reference>
<evidence type="ECO:0000256" key="4">
    <source>
        <dbReference type="SAM" id="MobiDB-lite"/>
    </source>
</evidence>
<dbReference type="RefSeq" id="XP_018074581.1">
    <property type="nucleotide sequence ID" value="XM_018216780.1"/>
</dbReference>
<evidence type="ECO:0000256" key="3">
    <source>
        <dbReference type="ARBA" id="ARBA00023242"/>
    </source>
</evidence>
<sequence length="913" mass="102828">MASKIILVTGANTGLGFETIKSLCQSSKSYTILLGGRSLEKANAAVKAAQTEFPGSPSVIEAVQIDIEDDDSIDRLFNQVLLQHGRIDILINNAGALLDQQFYQGKMTMREMWNKSWAVNTTSTHVVTHTLMPLLLKSSDPRLIFITSGTSTLAESGNTLLGVNHSPSKGWPKPPNGVPAYRSTKTGMNMMMREWVRILKDDGVKIWCISPGYLATGLGGSQEVNKQMGAIDPRIGANFVRDVVEGTRDQDVGKVIRKDNQCRARKVRCDRGHPCRNCLRRDEAQFCNYESSSIGRHAAEDRLSHLEATVKQLMRSQTLRSPPVGLDVPDPENSTASTQALLDLPPDSSIDQPRGADADNNRYVGSTHWSDILNDIHGLKEILARSGEVQDSGESIAFEPAYSGDELIFGTSRHYNVQHIISQMLPPKVEVDRFLALYFRGETFIIPFVHTFYFQRQYNAFWADMGNVNPLWLSMLFSICCLASLVGEHHSSQDELITRRSILHAAAGQCLVAGEYYHPQPFAVEALAMYGHCKNLRTLDPSREAGAILAIVVRMAYEMGYHRDPDLFGNFSVFEGEMRRRFWAAIKQMDLMSSFQLGLPTNISPEQSDTKSPRNLLDTDFDENTRVLPASRSKNEVTRLLWFIVKDNQMHSFYKVCQHALSFKDKSEEEIRNLDEEIRRMHDMTPEVLRVRPLSESIVDPAYLVMTRIFVEFIYLKSLCALHRRYMARGNVFSTGACVEAGTTLVRQFIEVYSEFRPGGMLYMERWMLTNFTMNDFLMGVMVLCLVVHTRWRREAQEPMIDPAMEDEAKGLLERSFEICSEKSSVSRDALRVSHAIRLTLNGTNHWKDTTNTTVSHPSVLLVRSPGLTHRQVHGNVFGDEAAFGALDPFNFAGHDLESIDWSIFELSNSLPD</sequence>
<keyword evidence="2" id="KW-0479">Metal-binding</keyword>
<dbReference type="GO" id="GO:0008270">
    <property type="term" value="F:zinc ion binding"/>
    <property type="evidence" value="ECO:0007669"/>
    <property type="project" value="InterPro"/>
</dbReference>
<dbReference type="OrthoDB" id="4934715at2759"/>
<protein>
    <recommendedName>
        <fullName evidence="5">Zn(2)-C6 fungal-type domain-containing protein</fullName>
    </recommendedName>
</protein>
<dbReference type="Pfam" id="PF04082">
    <property type="entry name" value="Fungal_trans"/>
    <property type="match status" value="1"/>
</dbReference>
<accession>A0A194XJC2</accession>
<evidence type="ECO:0000313" key="6">
    <source>
        <dbReference type="EMBL" id="KUJ20226.1"/>
    </source>
</evidence>
<feature type="region of interest" description="Disordered" evidence="4">
    <location>
        <begin position="316"/>
        <end position="359"/>
    </location>
</feature>
<dbReference type="CDD" id="cd12148">
    <property type="entry name" value="fungal_TF_MHR"/>
    <property type="match status" value="1"/>
</dbReference>
<dbReference type="SUPFAM" id="SSF57701">
    <property type="entry name" value="Zn2/Cys6 DNA-binding domain"/>
    <property type="match status" value="1"/>
</dbReference>
<dbReference type="PRINTS" id="PR00081">
    <property type="entry name" value="GDHRDH"/>
</dbReference>
<dbReference type="FunFam" id="3.40.50.720:FF:000922">
    <property type="entry name" value="Uncharacterized protein"/>
    <property type="match status" value="1"/>
</dbReference>
<dbReference type="SUPFAM" id="SSF51735">
    <property type="entry name" value="NAD(P)-binding Rossmann-fold domains"/>
    <property type="match status" value="1"/>
</dbReference>
<dbReference type="Pfam" id="PF00172">
    <property type="entry name" value="Zn_clus"/>
    <property type="match status" value="1"/>
</dbReference>
<dbReference type="InterPro" id="IPR036864">
    <property type="entry name" value="Zn2-C6_fun-type_DNA-bd_sf"/>
</dbReference>
<dbReference type="Pfam" id="PF00106">
    <property type="entry name" value="adh_short"/>
    <property type="match status" value="1"/>
</dbReference>
<keyword evidence="3" id="KW-0539">Nucleus</keyword>
<dbReference type="GO" id="GO:0000981">
    <property type="term" value="F:DNA-binding transcription factor activity, RNA polymerase II-specific"/>
    <property type="evidence" value="ECO:0007669"/>
    <property type="project" value="InterPro"/>
</dbReference>
<dbReference type="GO" id="GO:0003677">
    <property type="term" value="F:DNA binding"/>
    <property type="evidence" value="ECO:0007669"/>
    <property type="project" value="InterPro"/>
</dbReference>
<dbReference type="KEGG" id="psco:LY89DRAFT_695732"/>
<dbReference type="AlphaFoldDB" id="A0A194XJC2"/>
<dbReference type="PROSITE" id="PS50048">
    <property type="entry name" value="ZN2_CY6_FUNGAL_2"/>
    <property type="match status" value="1"/>
</dbReference>
<dbReference type="GO" id="GO:0005634">
    <property type="term" value="C:nucleus"/>
    <property type="evidence" value="ECO:0007669"/>
    <property type="project" value="UniProtKB-SubCell"/>
</dbReference>
<dbReference type="InterPro" id="IPR002347">
    <property type="entry name" value="SDR_fam"/>
</dbReference>
<dbReference type="EMBL" id="KQ947410">
    <property type="protein sequence ID" value="KUJ20226.1"/>
    <property type="molecule type" value="Genomic_DNA"/>
</dbReference>
<dbReference type="CDD" id="cd00067">
    <property type="entry name" value="GAL4"/>
    <property type="match status" value="1"/>
</dbReference>
<organism evidence="6 7">
    <name type="scientific">Mollisia scopiformis</name>
    <name type="common">Conifer needle endophyte fungus</name>
    <name type="synonym">Phialocephala scopiformis</name>
    <dbReference type="NCBI Taxonomy" id="149040"/>
    <lineage>
        <taxon>Eukaryota</taxon>
        <taxon>Fungi</taxon>
        <taxon>Dikarya</taxon>
        <taxon>Ascomycota</taxon>
        <taxon>Pezizomycotina</taxon>
        <taxon>Leotiomycetes</taxon>
        <taxon>Helotiales</taxon>
        <taxon>Mollisiaceae</taxon>
        <taxon>Mollisia</taxon>
    </lineage>
</organism>
<dbReference type="FunCoup" id="A0A194XJC2">
    <property type="interactions" value="1401"/>
</dbReference>
<name>A0A194XJC2_MOLSC</name>
<dbReference type="Proteomes" id="UP000070700">
    <property type="component" value="Unassembled WGS sequence"/>
</dbReference>
<dbReference type="GO" id="GO:0006351">
    <property type="term" value="P:DNA-templated transcription"/>
    <property type="evidence" value="ECO:0007669"/>
    <property type="project" value="InterPro"/>
</dbReference>
<gene>
    <name evidence="6" type="ORF">LY89DRAFT_695732</name>
</gene>
<dbReference type="SMART" id="SM00906">
    <property type="entry name" value="Fungal_trans"/>
    <property type="match status" value="1"/>
</dbReference>